<dbReference type="SMART" id="SM00409">
    <property type="entry name" value="IG"/>
    <property type="match status" value="2"/>
</dbReference>
<keyword evidence="3" id="KW-1133">Transmembrane helix</keyword>
<dbReference type="GO" id="GO:0004888">
    <property type="term" value="F:transmembrane signaling receptor activity"/>
    <property type="evidence" value="ECO:0007669"/>
    <property type="project" value="TreeGrafter"/>
</dbReference>
<dbReference type="Proteomes" id="UP001152803">
    <property type="component" value="Unassembled WGS sequence"/>
</dbReference>
<dbReference type="InterPro" id="IPR050488">
    <property type="entry name" value="Ig_Fc_receptor"/>
</dbReference>
<accession>A0A9Q1CUK1</accession>
<evidence type="ECO:0000313" key="6">
    <source>
        <dbReference type="EMBL" id="KAJ8248684.1"/>
    </source>
</evidence>
<dbReference type="InterPro" id="IPR036179">
    <property type="entry name" value="Ig-like_dom_sf"/>
</dbReference>
<dbReference type="OrthoDB" id="8793125at2759"/>
<dbReference type="Gene3D" id="2.60.40.10">
    <property type="entry name" value="Immunoglobulins"/>
    <property type="match status" value="1"/>
</dbReference>
<dbReference type="GO" id="GO:0007166">
    <property type="term" value="P:cell surface receptor signaling pathway"/>
    <property type="evidence" value="ECO:0007669"/>
    <property type="project" value="TreeGrafter"/>
</dbReference>
<dbReference type="AlphaFoldDB" id="A0A9Q1CUK1"/>
<keyword evidence="1 4" id="KW-0732">Signal</keyword>
<dbReference type="PANTHER" id="PTHR11481:SF64">
    <property type="entry name" value="FC RECEPTOR-LIKE PROTEIN 4"/>
    <property type="match status" value="1"/>
</dbReference>
<dbReference type="PROSITE" id="PS50231">
    <property type="entry name" value="RICIN_B_LECTIN"/>
    <property type="match status" value="1"/>
</dbReference>
<dbReference type="PROSITE" id="PS50835">
    <property type="entry name" value="IG_LIKE"/>
    <property type="match status" value="1"/>
</dbReference>
<dbReference type="GO" id="GO:0009897">
    <property type="term" value="C:external side of plasma membrane"/>
    <property type="evidence" value="ECO:0007669"/>
    <property type="project" value="TreeGrafter"/>
</dbReference>
<organism evidence="6 7">
    <name type="scientific">Conger conger</name>
    <name type="common">Conger eel</name>
    <name type="synonym">Muraena conger</name>
    <dbReference type="NCBI Taxonomy" id="82655"/>
    <lineage>
        <taxon>Eukaryota</taxon>
        <taxon>Metazoa</taxon>
        <taxon>Chordata</taxon>
        <taxon>Craniata</taxon>
        <taxon>Vertebrata</taxon>
        <taxon>Euteleostomi</taxon>
        <taxon>Actinopterygii</taxon>
        <taxon>Neopterygii</taxon>
        <taxon>Teleostei</taxon>
        <taxon>Anguilliformes</taxon>
        <taxon>Congridae</taxon>
        <taxon>Conger</taxon>
    </lineage>
</organism>
<dbReference type="InterPro" id="IPR003599">
    <property type="entry name" value="Ig_sub"/>
</dbReference>
<feature type="domain" description="Ig-like" evidence="5">
    <location>
        <begin position="149"/>
        <end position="202"/>
    </location>
</feature>
<feature type="transmembrane region" description="Helical" evidence="3">
    <location>
        <begin position="226"/>
        <end position="248"/>
    </location>
</feature>
<evidence type="ECO:0000256" key="4">
    <source>
        <dbReference type="SAM" id="SignalP"/>
    </source>
</evidence>
<dbReference type="SUPFAM" id="SSF48726">
    <property type="entry name" value="Immunoglobulin"/>
    <property type="match status" value="2"/>
</dbReference>
<keyword evidence="3" id="KW-0472">Membrane</keyword>
<dbReference type="PANTHER" id="PTHR11481">
    <property type="entry name" value="IMMUNOGLOBULIN FC RECEPTOR"/>
    <property type="match status" value="1"/>
</dbReference>
<feature type="signal peptide" evidence="4">
    <location>
        <begin position="1"/>
        <end position="25"/>
    </location>
</feature>
<evidence type="ECO:0000313" key="7">
    <source>
        <dbReference type="Proteomes" id="UP001152803"/>
    </source>
</evidence>
<keyword evidence="3" id="KW-0812">Transmembrane</keyword>
<feature type="chain" id="PRO_5040413932" description="Ig-like domain-containing protein" evidence="4">
    <location>
        <begin position="26"/>
        <end position="311"/>
    </location>
</feature>
<protein>
    <recommendedName>
        <fullName evidence="5">Ig-like domain-containing protein</fullName>
    </recommendedName>
</protein>
<comment type="caution">
    <text evidence="6">The sequence shown here is derived from an EMBL/GenBank/DDBJ whole genome shotgun (WGS) entry which is preliminary data.</text>
</comment>
<dbReference type="EMBL" id="JAFJMO010000027">
    <property type="protein sequence ID" value="KAJ8248684.1"/>
    <property type="molecule type" value="Genomic_DNA"/>
</dbReference>
<keyword evidence="2" id="KW-1015">Disulfide bond</keyword>
<reference evidence="6" key="1">
    <citation type="journal article" date="2023" name="Science">
        <title>Genome structures resolve the early diversification of teleost fishes.</title>
        <authorList>
            <person name="Parey E."/>
            <person name="Louis A."/>
            <person name="Montfort J."/>
            <person name="Bouchez O."/>
            <person name="Roques C."/>
            <person name="Iampietro C."/>
            <person name="Lluch J."/>
            <person name="Castinel A."/>
            <person name="Donnadieu C."/>
            <person name="Desvignes T."/>
            <person name="Floi Bucao C."/>
            <person name="Jouanno E."/>
            <person name="Wen M."/>
            <person name="Mejri S."/>
            <person name="Dirks R."/>
            <person name="Jansen H."/>
            <person name="Henkel C."/>
            <person name="Chen W.J."/>
            <person name="Zahm M."/>
            <person name="Cabau C."/>
            <person name="Klopp C."/>
            <person name="Thompson A.W."/>
            <person name="Robinson-Rechavi M."/>
            <person name="Braasch I."/>
            <person name="Lecointre G."/>
            <person name="Bobe J."/>
            <person name="Postlethwait J.H."/>
            <person name="Berthelot C."/>
            <person name="Roest Crollius H."/>
            <person name="Guiguen Y."/>
        </authorList>
    </citation>
    <scope>NUCLEOTIDE SEQUENCE</scope>
    <source>
        <strain evidence="6">Concon-B</strain>
    </source>
</reference>
<evidence type="ECO:0000256" key="2">
    <source>
        <dbReference type="ARBA" id="ARBA00023157"/>
    </source>
</evidence>
<dbReference type="InterPro" id="IPR013783">
    <property type="entry name" value="Ig-like_fold"/>
</dbReference>
<dbReference type="InterPro" id="IPR007110">
    <property type="entry name" value="Ig-like_dom"/>
</dbReference>
<name>A0A9Q1CUK1_CONCO</name>
<dbReference type="Pfam" id="PF13895">
    <property type="entry name" value="Ig_2"/>
    <property type="match status" value="1"/>
</dbReference>
<proteinExistence type="predicted"/>
<dbReference type="GO" id="GO:0006955">
    <property type="term" value="P:immune response"/>
    <property type="evidence" value="ECO:0007669"/>
    <property type="project" value="TreeGrafter"/>
</dbReference>
<sequence length="311" mass="33540">MGVPSFTAVLVLVLVITEALQPGMSQEHPPALLTIQPNSRQHFRLDQMSLWCPSQEGSSSEWTLKHLSRSGVQSGCLPAGGSVSTERPGACLISSLFSGNSGLYWCESGAGGVRTSSINITVVYGPMIIQCPAQPVAEGDWVILRCHYWRRRGNATAFYKDGVLLSNGTAMTIRNVTRADQGLYMCADSDGTASPESWLSVESVSPTELQLPSTFPTDAPSPAGSWLMVVVPCCIVGVFLIVTLSLLAHHRRSPLKCSPWSCCATGGTPREGPKRAGPQTQGDVTEIQWDLPWLEMEDTLLHRSPDEEQGA</sequence>
<evidence type="ECO:0000256" key="1">
    <source>
        <dbReference type="ARBA" id="ARBA00022729"/>
    </source>
</evidence>
<keyword evidence="7" id="KW-1185">Reference proteome</keyword>
<evidence type="ECO:0000259" key="5">
    <source>
        <dbReference type="PROSITE" id="PS50835"/>
    </source>
</evidence>
<evidence type="ECO:0000256" key="3">
    <source>
        <dbReference type="SAM" id="Phobius"/>
    </source>
</evidence>
<gene>
    <name evidence="6" type="ORF">COCON_G00233550</name>
</gene>